<keyword evidence="11" id="KW-0539">Nucleus</keyword>
<dbReference type="InterPro" id="IPR027417">
    <property type="entry name" value="P-loop_NTPase"/>
</dbReference>
<organism evidence="15 16">
    <name type="scientific">Antrodiella citrinella</name>
    <dbReference type="NCBI Taxonomy" id="2447956"/>
    <lineage>
        <taxon>Eukaryota</taxon>
        <taxon>Fungi</taxon>
        <taxon>Dikarya</taxon>
        <taxon>Basidiomycota</taxon>
        <taxon>Agaricomycotina</taxon>
        <taxon>Agaricomycetes</taxon>
        <taxon>Polyporales</taxon>
        <taxon>Steccherinaceae</taxon>
        <taxon>Antrodiella</taxon>
    </lineage>
</organism>
<name>A0A4V6S1H1_9APHY</name>
<protein>
    <recommendedName>
        <fullName evidence="14">RecF/RecN/SMC N-terminal domain-containing protein</fullName>
    </recommendedName>
</protein>
<keyword evidence="16" id="KW-1185">Reference proteome</keyword>
<keyword evidence="7" id="KW-0067">ATP-binding</keyword>
<dbReference type="GO" id="GO:0035861">
    <property type="term" value="C:site of double-strand break"/>
    <property type="evidence" value="ECO:0007669"/>
    <property type="project" value="TreeGrafter"/>
</dbReference>
<keyword evidence="4" id="KW-0158">Chromosome</keyword>
<dbReference type="SUPFAM" id="SSF52540">
    <property type="entry name" value="P-loop containing nucleoside triphosphate hydrolases"/>
    <property type="match status" value="1"/>
</dbReference>
<dbReference type="GO" id="GO:0003697">
    <property type="term" value="F:single-stranded DNA binding"/>
    <property type="evidence" value="ECO:0007669"/>
    <property type="project" value="TreeGrafter"/>
</dbReference>
<comment type="caution">
    <text evidence="15">The sequence shown here is derived from an EMBL/GenBank/DDBJ whole genome shotgun (WGS) entry which is preliminary data.</text>
</comment>
<dbReference type="EMBL" id="SGPM01000706">
    <property type="protein sequence ID" value="THH16753.1"/>
    <property type="molecule type" value="Genomic_DNA"/>
</dbReference>
<evidence type="ECO:0000313" key="16">
    <source>
        <dbReference type="Proteomes" id="UP000308730"/>
    </source>
</evidence>
<keyword evidence="5" id="KW-0547">Nucleotide-binding</keyword>
<dbReference type="Gene3D" id="3.40.50.300">
    <property type="entry name" value="P-loop containing nucleotide triphosphate hydrolases"/>
    <property type="match status" value="2"/>
</dbReference>
<comment type="similarity">
    <text evidence="3">Belongs to the SMC family. SMC6 subfamily.</text>
</comment>
<feature type="compositionally biased region" description="Acidic residues" evidence="13">
    <location>
        <begin position="58"/>
        <end position="82"/>
    </location>
</feature>
<reference evidence="15 16" key="1">
    <citation type="submission" date="2019-02" db="EMBL/GenBank/DDBJ databases">
        <title>Genome sequencing of the rare red list fungi Antrodiella citrinella (Flaviporus citrinellus).</title>
        <authorList>
            <person name="Buettner E."/>
            <person name="Kellner H."/>
        </authorList>
    </citation>
    <scope>NUCLEOTIDE SEQUENCE [LARGE SCALE GENOMIC DNA]</scope>
    <source>
        <strain evidence="15 16">DSM 108506</strain>
    </source>
</reference>
<dbReference type="GO" id="GO:0003684">
    <property type="term" value="F:damaged DNA binding"/>
    <property type="evidence" value="ECO:0007669"/>
    <property type="project" value="TreeGrafter"/>
</dbReference>
<evidence type="ECO:0000256" key="3">
    <source>
        <dbReference type="ARBA" id="ARBA00006793"/>
    </source>
</evidence>
<feature type="coiled-coil region" evidence="12">
    <location>
        <begin position="723"/>
        <end position="821"/>
    </location>
</feature>
<keyword evidence="8 12" id="KW-0175">Coiled coil</keyword>
<accession>A0A4V6S1H1</accession>
<evidence type="ECO:0000256" key="6">
    <source>
        <dbReference type="ARBA" id="ARBA00022763"/>
    </source>
</evidence>
<dbReference type="Proteomes" id="UP000308730">
    <property type="component" value="Unassembled WGS sequence"/>
</dbReference>
<dbReference type="GO" id="GO:0005634">
    <property type="term" value="C:nucleus"/>
    <property type="evidence" value="ECO:0007669"/>
    <property type="project" value="UniProtKB-SubCell"/>
</dbReference>
<gene>
    <name evidence="15" type="ORF">EUX98_g9252</name>
</gene>
<dbReference type="GO" id="GO:0030915">
    <property type="term" value="C:Smc5-Smc6 complex"/>
    <property type="evidence" value="ECO:0007669"/>
    <property type="project" value="TreeGrafter"/>
</dbReference>
<sequence length="1137" mass="129226">MPPKRRAVANDSDSEDHAEGSSQGSKRARTDDSDYGTPGPSQDVKPNVTRKRRARRDDDEDEEDMEQTAPDEDEEKQFEDDHEDKIRAKVLKKTKTQGGIAEMGIIEKLEMHQFMCHKYLTFTFGPQINFIIGHNGSGKSAVLSALTVALGGKATTTGRGNGLKSFIREGQGAAEVSVTIKNQGDEAYKPEEYGPSIIITRRFTKEGTSSYKICSKDGKTVSTNRGELSAICDHMNIQVDNPMNILTQDSARQFLSASAPTDKYKFFLRGTQLSQLSEEYSTCMENITQMQKVLLHKSEAIPDLEEALQEVTARFQEAVKAREQKHRADELKKELAWAYVVEKEDEMRVQSEKCESQRKRIPKYEDSIHTAETAIQAANDNVAKLEEELQGLGTIEHLKDERVAVQEKIKQGRTEINSVKLDERHVNESIANVKRAIEELNNRIADETRKQAANTQGKRDETNRKLAEAVAELKSSESDLENLRTQVITLRKELDRMTSEGQALTTEQQQIRININTLQQQISSCNDQEKSRLAPFGQNMEACLGAIGRARWQGMPPVGPFGMYVKVKDPAWGDILRNQLGGHMSSFAITDARDRSQLSQILKSHGNGSAGIIIGEKDLFDYSHGEPSLEYLTILRAIEVSDEFVLRILINQARIESTMLATSRLEGDNMLLRFGRGGLALTQDHFSVRRYPEGGGSSSVLSRLRADDKRQNLFRGEDVSSRRNELQARLHEAEVTLRDCNAKMEIGQRAFNDAKRELEPLKQKEKSLSRKLIDVKQRRDALQEEINEDTPVGIQALHDEVEALEKEKQSLIQQFTEFQLKLSTLDAAQHPLMAESSSLKQQMDEFNDRTREIRGRIEAQVKSRLTAQHNKNHWLGKKAEEEQKLEEEQVSLEQLEEECQSWTEKALQYCERYPTPRSHEEVKRDLDGVNNALKEREKRHGATVEEMTIEVNKKKTALENTKSELKSLMALNRALRSSIRLRLKKWHEFRRHIALRCKIYFSYHLSIRGYYGKVLFDHVQGTLTLKVQTDDQQSTQTREKDPRSLSGGEKSFSTICLLLSLWESIGCPIRCLDEFDVFMDAVNRRVSMKMMIETANASDRKQYILITPQDMTNVQIGPSVRVHRMSDPERGQGVLSL</sequence>
<evidence type="ECO:0000256" key="13">
    <source>
        <dbReference type="SAM" id="MobiDB-lite"/>
    </source>
</evidence>
<evidence type="ECO:0000256" key="2">
    <source>
        <dbReference type="ARBA" id="ARBA00004286"/>
    </source>
</evidence>
<evidence type="ECO:0000256" key="8">
    <source>
        <dbReference type="ARBA" id="ARBA00023054"/>
    </source>
</evidence>
<evidence type="ECO:0000256" key="10">
    <source>
        <dbReference type="ARBA" id="ARBA00023204"/>
    </source>
</evidence>
<evidence type="ECO:0000256" key="5">
    <source>
        <dbReference type="ARBA" id="ARBA00022741"/>
    </source>
</evidence>
<dbReference type="OrthoDB" id="10072614at2759"/>
<comment type="subcellular location">
    <subcellularLocation>
        <location evidence="2">Chromosome</location>
    </subcellularLocation>
    <subcellularLocation>
        <location evidence="1">Nucleus</location>
    </subcellularLocation>
</comment>
<dbReference type="Pfam" id="PF02463">
    <property type="entry name" value="SMC_N"/>
    <property type="match status" value="1"/>
</dbReference>
<feature type="region of interest" description="Disordered" evidence="13">
    <location>
        <begin position="1"/>
        <end position="84"/>
    </location>
</feature>
<keyword evidence="9" id="KW-0233">DNA recombination</keyword>
<feature type="region of interest" description="Disordered" evidence="13">
    <location>
        <begin position="1028"/>
        <end position="1049"/>
    </location>
</feature>
<feature type="domain" description="RecF/RecN/SMC N-terminal" evidence="14">
    <location>
        <begin position="106"/>
        <end position="1111"/>
    </location>
</feature>
<dbReference type="GO" id="GO:0005524">
    <property type="term" value="F:ATP binding"/>
    <property type="evidence" value="ECO:0007669"/>
    <property type="project" value="UniProtKB-KW"/>
</dbReference>
<evidence type="ECO:0000313" key="15">
    <source>
        <dbReference type="EMBL" id="THH16753.1"/>
    </source>
</evidence>
<dbReference type="PANTHER" id="PTHR19306:SF6">
    <property type="entry name" value="STRUCTURAL MAINTENANCE OF CHROMOSOMES PROTEIN 6"/>
    <property type="match status" value="1"/>
</dbReference>
<evidence type="ECO:0000259" key="14">
    <source>
        <dbReference type="Pfam" id="PF02463"/>
    </source>
</evidence>
<evidence type="ECO:0000256" key="4">
    <source>
        <dbReference type="ARBA" id="ARBA00022454"/>
    </source>
</evidence>
<keyword evidence="6" id="KW-0227">DNA damage</keyword>
<evidence type="ECO:0000256" key="9">
    <source>
        <dbReference type="ARBA" id="ARBA00023172"/>
    </source>
</evidence>
<dbReference type="GO" id="GO:0000724">
    <property type="term" value="P:double-strand break repair via homologous recombination"/>
    <property type="evidence" value="ECO:0007669"/>
    <property type="project" value="TreeGrafter"/>
</dbReference>
<feature type="coiled-coil region" evidence="12">
    <location>
        <begin position="878"/>
        <end position="978"/>
    </location>
</feature>
<dbReference type="InterPro" id="IPR003395">
    <property type="entry name" value="RecF/RecN/SMC_N"/>
</dbReference>
<dbReference type="Gene3D" id="1.10.287.1490">
    <property type="match status" value="1"/>
</dbReference>
<dbReference type="AlphaFoldDB" id="A0A4V6S1H1"/>
<evidence type="ECO:0000256" key="7">
    <source>
        <dbReference type="ARBA" id="ARBA00022840"/>
    </source>
</evidence>
<proteinExistence type="inferred from homology"/>
<dbReference type="PANTHER" id="PTHR19306">
    <property type="entry name" value="STRUCTURAL MAINTENANCE OF CHROMOSOMES 5,6 SMC5, SMC6"/>
    <property type="match status" value="1"/>
</dbReference>
<feature type="coiled-coil region" evidence="12">
    <location>
        <begin position="368"/>
        <end position="500"/>
    </location>
</feature>
<keyword evidence="10" id="KW-0234">DNA repair</keyword>
<evidence type="ECO:0000256" key="11">
    <source>
        <dbReference type="ARBA" id="ARBA00023242"/>
    </source>
</evidence>
<evidence type="ECO:0000256" key="12">
    <source>
        <dbReference type="SAM" id="Coils"/>
    </source>
</evidence>
<evidence type="ECO:0000256" key="1">
    <source>
        <dbReference type="ARBA" id="ARBA00004123"/>
    </source>
</evidence>